<dbReference type="AlphaFoldDB" id="A0A6P8BBU6"/>
<accession>A0A6P8BBU6</accession>
<dbReference type="PANTHER" id="PTHR33112">
    <property type="entry name" value="DOMAIN PROTEIN, PUTATIVE-RELATED"/>
    <property type="match status" value="1"/>
</dbReference>
<dbReference type="GeneID" id="41958562"/>
<organism evidence="2 3">
    <name type="scientific">Pyricularia grisea</name>
    <name type="common">Crabgrass-specific blast fungus</name>
    <name type="synonym">Magnaporthe grisea</name>
    <dbReference type="NCBI Taxonomy" id="148305"/>
    <lineage>
        <taxon>Eukaryota</taxon>
        <taxon>Fungi</taxon>
        <taxon>Dikarya</taxon>
        <taxon>Ascomycota</taxon>
        <taxon>Pezizomycotina</taxon>
        <taxon>Sordariomycetes</taxon>
        <taxon>Sordariomycetidae</taxon>
        <taxon>Magnaporthales</taxon>
        <taxon>Pyriculariaceae</taxon>
        <taxon>Pyricularia</taxon>
    </lineage>
</organism>
<dbReference type="InterPro" id="IPR010730">
    <property type="entry name" value="HET"/>
</dbReference>
<reference evidence="3" key="3">
    <citation type="submission" date="2025-08" db="UniProtKB">
        <authorList>
            <consortium name="RefSeq"/>
        </authorList>
    </citation>
    <scope>IDENTIFICATION</scope>
    <source>
        <strain evidence="3">NI907</strain>
    </source>
</reference>
<dbReference type="Proteomes" id="UP000515153">
    <property type="component" value="Unplaced"/>
</dbReference>
<keyword evidence="2" id="KW-1185">Reference proteome</keyword>
<protein>
    <recommendedName>
        <fullName evidence="1">Heterokaryon incompatibility domain-containing protein</fullName>
    </recommendedName>
</protein>
<feature type="domain" description="Heterokaryon incompatibility" evidence="1">
    <location>
        <begin position="195"/>
        <end position="314"/>
    </location>
</feature>
<evidence type="ECO:0000259" key="1">
    <source>
        <dbReference type="Pfam" id="PF06985"/>
    </source>
</evidence>
<dbReference type="PANTHER" id="PTHR33112:SF16">
    <property type="entry name" value="HETEROKARYON INCOMPATIBILITY DOMAIN-CONTAINING PROTEIN"/>
    <property type="match status" value="1"/>
</dbReference>
<evidence type="ECO:0000313" key="3">
    <source>
        <dbReference type="RefSeq" id="XP_030984631.1"/>
    </source>
</evidence>
<reference evidence="3" key="1">
    <citation type="journal article" date="2019" name="Mol. Biol. Evol.">
        <title>Blast fungal genomes show frequent chromosomal changes, gene gains and losses, and effector gene turnover.</title>
        <authorList>
            <person name="Gomez Luciano L.B."/>
            <person name="Jason Tsai I."/>
            <person name="Chuma I."/>
            <person name="Tosa Y."/>
            <person name="Chen Y.H."/>
            <person name="Li J.Y."/>
            <person name="Li M.Y."/>
            <person name="Jade Lu M.Y."/>
            <person name="Nakayashiki H."/>
            <person name="Li W.H."/>
        </authorList>
    </citation>
    <scope>NUCLEOTIDE SEQUENCE</scope>
    <source>
        <strain evidence="3">NI907</strain>
    </source>
</reference>
<gene>
    <name evidence="3" type="ORF">PgNI_03599</name>
</gene>
<evidence type="ECO:0000313" key="2">
    <source>
        <dbReference type="Proteomes" id="UP000515153"/>
    </source>
</evidence>
<dbReference type="Pfam" id="PF06985">
    <property type="entry name" value="HET"/>
    <property type="match status" value="1"/>
</dbReference>
<dbReference type="RefSeq" id="XP_030984631.1">
    <property type="nucleotide sequence ID" value="XM_031123653.1"/>
</dbReference>
<name>A0A6P8BBU6_PYRGI</name>
<proteinExistence type="predicted"/>
<dbReference type="KEGG" id="pgri:PgNI_03599"/>
<reference evidence="3" key="2">
    <citation type="submission" date="2019-10" db="EMBL/GenBank/DDBJ databases">
        <authorList>
            <consortium name="NCBI Genome Project"/>
        </authorList>
    </citation>
    <scope>NUCLEOTIDE SEQUENCE</scope>
    <source>
        <strain evidence="3">NI907</strain>
    </source>
</reference>
<sequence length="619" mass="70128">MEAHVSQTVTDLAHSCVLCNCVKPVMSYSDHMRVDFDPDGMGKPEDFCMSLSDVMARVREGCTFFEHCLRRLPPSPDPQDWELGFIMVPAAMTPQWVDSEENESSWEDGNDDMEVFALETDPASQDIPNRPLNPEPASKVGWMRQLLKDCEENHTHCGQQSSPSDEMPLRLLAVGPVNATRVFIHEISGENPMRYAALSYPWGQGQDSRFVEQVQTTIDNLQNRLRDGIEVSLLPKTLRDAIWLTRELSIPYLFIDALCITQDDEAHKKIQLERMPGFFSRCTLVFYATRAEHGDSGFLGTRNVEESHGTMFRLPFVLYTGLRPVNCSVFVCEGRISDDNEPLDKRGWACREERHGPRILRFGPKQTHWQCDEYPLGTNNPIDGGSLFGETPSEIACGDSRGLKFTEETHTAWMGDVEKVSRAKFTCNSDKLPALHSLAEELAAKLGYNMSTDYWDGIWRPDAVRQLQWLVLQPGKKKERSGPSWQWASWESGVHYGSKDDRKGRTAHVARTDTRLSLRGFMHKIVVTESWKHQSGCWTIPIGCKAPLCIYWDYQPQPDDVWLLELNKNMYLVSGLVLVEAAHGENIFTRCGLFSINFTGLGEDTSTFPGGICRNITIF</sequence>